<gene>
    <name evidence="3" type="ORF">SAMN04488028_102132</name>
</gene>
<dbReference type="EMBL" id="FRAA01000002">
    <property type="protein sequence ID" value="SHJ91548.1"/>
    <property type="molecule type" value="Genomic_DNA"/>
</dbReference>
<feature type="domain" description="Peptidase M56" evidence="2">
    <location>
        <begin position="182"/>
        <end position="279"/>
    </location>
</feature>
<reference evidence="4" key="1">
    <citation type="submission" date="2016-11" db="EMBL/GenBank/DDBJ databases">
        <authorList>
            <person name="Varghese N."/>
            <person name="Submissions S."/>
        </authorList>
    </citation>
    <scope>NUCLEOTIDE SEQUENCE [LARGE SCALE GENOMIC DNA]</scope>
    <source>
        <strain evidence="4">DSM 26134</strain>
    </source>
</reference>
<accession>A0A1M6N750</accession>
<dbReference type="STRING" id="156994.SAMN04488028_102132"/>
<sequence>MDRFLIYLLESSLILVGFYLLYHLVLRPETFFSLNRFYLITILLVSLIFPLLSFDFGTDELPAVKAPILEVSQARKAYYDAFELWSFDHLSGNVVSEVTSVSIWSGINWWQLSQQVFVVIYLIGVVVCLSRTFWTFRWVFGLIRQYPLQKMDDLTLVKVAYPIAPFSFLKFVFVHEVMIGSTEFDQILAHERTHVHQRHSIDLIIVQLLAAFLWFNPVIWQLIKSLKTTHEYIADNKIMNAGYSLVEYQSLLLRQLISNNSYGLVHNFNLSFIKKRITMMKNQKSGWSGKVKVALAIASTIVFSVLIVQCNSTMDETSIIENESSVASIEAKGVNLPILPDVPFYSYLPSEDAVEITIVEDKITLDDEDVQVVDMALSVAEKITEQGIIILSVDAQQPMKLVRDVQTELRRANRRKVLYLGQTTTGKIMESAMLLPPLPGAPNEHGVKLPEIDAAYIAKHDLHILRVEMGEDRGVTVQQEVYDFVTSEVAEERSNYVVQAKFQDEDSYKSYLQNLAYIQEGFNQIYQERTQSMFGKNFMDLNKEVPEEKEQYNAVRKGIPRAISISEK</sequence>
<dbReference type="RefSeq" id="WP_084190417.1">
    <property type="nucleotide sequence ID" value="NZ_FRAA01000002.1"/>
</dbReference>
<evidence type="ECO:0000256" key="1">
    <source>
        <dbReference type="SAM" id="Phobius"/>
    </source>
</evidence>
<evidence type="ECO:0000259" key="2">
    <source>
        <dbReference type="Pfam" id="PF05569"/>
    </source>
</evidence>
<keyword evidence="1" id="KW-0472">Membrane</keyword>
<dbReference type="Proteomes" id="UP000184474">
    <property type="component" value="Unassembled WGS sequence"/>
</dbReference>
<feature type="transmembrane region" description="Helical" evidence="1">
    <location>
        <begin position="116"/>
        <end position="134"/>
    </location>
</feature>
<feature type="transmembrane region" description="Helical" evidence="1">
    <location>
        <begin position="37"/>
        <end position="54"/>
    </location>
</feature>
<keyword evidence="1" id="KW-1133">Transmembrane helix</keyword>
<keyword evidence="1" id="KW-0812">Transmembrane</keyword>
<evidence type="ECO:0000313" key="3">
    <source>
        <dbReference type="EMBL" id="SHJ91548.1"/>
    </source>
</evidence>
<keyword evidence="4" id="KW-1185">Reference proteome</keyword>
<protein>
    <submittedName>
        <fullName evidence="3">BlaR1 peptidase M56</fullName>
    </submittedName>
</protein>
<organism evidence="3 4">
    <name type="scientific">Reichenbachiella agariperforans</name>
    <dbReference type="NCBI Taxonomy" id="156994"/>
    <lineage>
        <taxon>Bacteria</taxon>
        <taxon>Pseudomonadati</taxon>
        <taxon>Bacteroidota</taxon>
        <taxon>Cytophagia</taxon>
        <taxon>Cytophagales</taxon>
        <taxon>Reichenbachiellaceae</taxon>
        <taxon>Reichenbachiella</taxon>
    </lineage>
</organism>
<dbReference type="InterPro" id="IPR052173">
    <property type="entry name" value="Beta-lactam_resp_regulator"/>
</dbReference>
<dbReference type="InterPro" id="IPR008756">
    <property type="entry name" value="Peptidase_M56"/>
</dbReference>
<proteinExistence type="predicted"/>
<evidence type="ECO:0000313" key="4">
    <source>
        <dbReference type="Proteomes" id="UP000184474"/>
    </source>
</evidence>
<dbReference type="PANTHER" id="PTHR34978:SF3">
    <property type="entry name" value="SLR0241 PROTEIN"/>
    <property type="match status" value="1"/>
</dbReference>
<feature type="transmembrane region" description="Helical" evidence="1">
    <location>
        <begin position="204"/>
        <end position="223"/>
    </location>
</feature>
<feature type="transmembrane region" description="Helical" evidence="1">
    <location>
        <begin position="155"/>
        <end position="174"/>
    </location>
</feature>
<dbReference type="AlphaFoldDB" id="A0A1M6N750"/>
<name>A0A1M6N750_REIAG</name>
<dbReference type="Pfam" id="PF05569">
    <property type="entry name" value="Peptidase_M56"/>
    <property type="match status" value="1"/>
</dbReference>
<feature type="transmembrane region" description="Helical" evidence="1">
    <location>
        <begin position="6"/>
        <end position="25"/>
    </location>
</feature>
<feature type="transmembrane region" description="Helical" evidence="1">
    <location>
        <begin position="289"/>
        <end position="308"/>
    </location>
</feature>
<dbReference type="PANTHER" id="PTHR34978">
    <property type="entry name" value="POSSIBLE SENSOR-TRANSDUCER PROTEIN BLAR"/>
    <property type="match status" value="1"/>
</dbReference>